<reference evidence="1" key="1">
    <citation type="submission" date="2020-11" db="EMBL/GenBank/DDBJ databases">
        <authorList>
            <person name="Tran Van P."/>
        </authorList>
    </citation>
    <scope>NUCLEOTIDE SEQUENCE</scope>
</reference>
<evidence type="ECO:0000313" key="1">
    <source>
        <dbReference type="EMBL" id="CAD7413808.1"/>
    </source>
</evidence>
<proteinExistence type="predicted"/>
<protein>
    <submittedName>
        <fullName evidence="1">Uncharacterized protein</fullName>
    </submittedName>
</protein>
<dbReference type="AlphaFoldDB" id="A0A7R9HC05"/>
<accession>A0A7R9HC05</accession>
<name>A0A7R9HC05_TIMPO</name>
<gene>
    <name evidence="1" type="ORF">TPSB3V08_LOCUS9262</name>
</gene>
<sequence length="422" mass="47501">MIQHNLLDLTGSPNTNMLANIPNKLGVRLYRNTNCWDRVGQYELVISSDTLRTIMTELYKALDTPWTTDTHKSCATFVAEIVLMLYRGDLTLSPWLRCNPPAEGLVLLLFQGSCLHNGVYDEMRTDITHAWQAAVVALAHTHGPLGEPFLELLGRFSSVLAGELLGSLDVAGVDHIAKMTASLLRVGATDSMGATDTTTLARIYDVMMSNLFQNVPSWTYLTDLCLYADNLRGHHYITRTYARRAVENKSDTSATSNPVGLSHVVRMEMGRMPKKALQSKGKYRIPIGRSRTRWVEQVQKDMEAKGVDWRHSLYKYYTVALFSITVLMELSRENLDNSADDDESETDDEIKEDCNHLVSSQSWPLLQSHLLNILYANVIAHTFTAHFKSNRLFPLVLENKLFLFILANTLSPLAAENELVAY</sequence>
<organism evidence="1">
    <name type="scientific">Timema poppense</name>
    <name type="common">Walking stick</name>
    <dbReference type="NCBI Taxonomy" id="170557"/>
    <lineage>
        <taxon>Eukaryota</taxon>
        <taxon>Metazoa</taxon>
        <taxon>Ecdysozoa</taxon>
        <taxon>Arthropoda</taxon>
        <taxon>Hexapoda</taxon>
        <taxon>Insecta</taxon>
        <taxon>Pterygota</taxon>
        <taxon>Neoptera</taxon>
        <taxon>Polyneoptera</taxon>
        <taxon>Phasmatodea</taxon>
        <taxon>Timematodea</taxon>
        <taxon>Timematoidea</taxon>
        <taxon>Timematidae</taxon>
        <taxon>Timema</taxon>
    </lineage>
</organism>
<dbReference type="EMBL" id="OD007240">
    <property type="protein sequence ID" value="CAD7413808.1"/>
    <property type="molecule type" value="Genomic_DNA"/>
</dbReference>